<reference evidence="1 2" key="1">
    <citation type="journal article" date="2009" name="Nucleic Acids Res.">
        <title>Whole-genome analyses reveal genetic instability of Acetobacter pasteurianus.</title>
        <authorList>
            <person name="Azuma Y."/>
            <person name="Hosoyama A."/>
            <person name="Matsutani M."/>
            <person name="Furuya N."/>
            <person name="Horikawa H."/>
            <person name="Harada T."/>
            <person name="Hirakawa H."/>
            <person name="Kuhara S."/>
            <person name="Matsushita K."/>
            <person name="Fujita N."/>
            <person name="Shirai M."/>
        </authorList>
    </citation>
    <scope>NUCLEOTIDE SEQUENCE [LARGE SCALE GENOMIC DNA]</scope>
    <source>
        <strain evidence="2">NBRC 105184 / IFO 3283-01</strain>
        <plasmid evidence="1">pAPA01-011</plasmid>
    </source>
</reference>
<dbReference type="KEGG" id="apt:APA01_40150"/>
<evidence type="ECO:0000313" key="1">
    <source>
        <dbReference type="EMBL" id="BAI00803.1"/>
    </source>
</evidence>
<organism evidence="1 2">
    <name type="scientific">Acetobacter pasteurianus (strain NBRC 105184 / IFO 3283-01)</name>
    <dbReference type="NCBI Taxonomy" id="634452"/>
    <lineage>
        <taxon>Bacteria</taxon>
        <taxon>Pseudomonadati</taxon>
        <taxon>Pseudomonadota</taxon>
        <taxon>Alphaproteobacteria</taxon>
        <taxon>Acetobacterales</taxon>
        <taxon>Acetobacteraceae</taxon>
        <taxon>Acetobacter</taxon>
    </lineage>
</organism>
<proteinExistence type="predicted"/>
<keyword evidence="1" id="KW-0614">Plasmid</keyword>
<dbReference type="AlphaFoldDB" id="C7JI76"/>
<geneLocation type="plasmid" evidence="1 2">
    <name>pAPA01-011</name>
</geneLocation>
<gene>
    <name evidence="1" type="ordered locus">APA01_40150</name>
</gene>
<name>C7JI76_ACEP3</name>
<accession>C7JI76</accession>
<dbReference type="Proteomes" id="UP000000948">
    <property type="component" value="Plasmid pAPA01-011"/>
</dbReference>
<dbReference type="HOGENOM" id="CLU_2178044_0_0_5"/>
<evidence type="ECO:0000313" key="2">
    <source>
        <dbReference type="Proteomes" id="UP000000948"/>
    </source>
</evidence>
<sequence>MDCLSRDPEDTKSIECKSVAHDSGEKQHVAAASYSRTLPNQNIAYHEIIDISHDCTRLALFRQLWGGNGRSAIGRKIRQVAIRAFNVHDNFAPNFDADFSHLRQFRVIL</sequence>
<dbReference type="BioCyc" id="APAS634452:APA01_RS13745-MONOMER"/>
<protein>
    <submittedName>
        <fullName evidence="1">Uncharacterized protein</fullName>
    </submittedName>
</protein>
<dbReference type="EMBL" id="AP011122">
    <property type="protein sequence ID" value="BAI00803.1"/>
    <property type="molecule type" value="Genomic_DNA"/>
</dbReference>